<evidence type="ECO:0000256" key="2">
    <source>
        <dbReference type="ARBA" id="ARBA00004141"/>
    </source>
</evidence>
<gene>
    <name evidence="14" type="ORF">SAMN05421783_101478</name>
</gene>
<keyword evidence="10 13" id="KW-0472">Membrane</keyword>
<evidence type="ECO:0000256" key="1">
    <source>
        <dbReference type="ARBA" id="ARBA00004050"/>
    </source>
</evidence>
<evidence type="ECO:0000256" key="7">
    <source>
        <dbReference type="ARBA" id="ARBA00022723"/>
    </source>
</evidence>
<dbReference type="PANTHER" id="PTHR10978">
    <property type="entry name" value="SUCCINATE DEHYDROGENASE CYTOCHROME B560 SUBUNIT"/>
    <property type="match status" value="1"/>
</dbReference>
<keyword evidence="9 12" id="KW-0408">Iron</keyword>
<feature type="binding site" description="axial binding residue" evidence="12">
    <location>
        <position position="80"/>
    </location>
    <ligand>
        <name>heme</name>
        <dbReference type="ChEBI" id="CHEBI:30413"/>
        <note>ligand shared with second transmembrane subunit</note>
    </ligand>
    <ligandPart>
        <name>Fe</name>
        <dbReference type="ChEBI" id="CHEBI:18248"/>
    </ligandPart>
</feature>
<evidence type="ECO:0000313" key="15">
    <source>
        <dbReference type="Proteomes" id="UP000198816"/>
    </source>
</evidence>
<comment type="function">
    <text evidence="1">Membrane-anchoring subunit of succinate dehydrogenase (SDH).</text>
</comment>
<evidence type="ECO:0000256" key="6">
    <source>
        <dbReference type="ARBA" id="ARBA00022692"/>
    </source>
</evidence>
<evidence type="ECO:0000256" key="9">
    <source>
        <dbReference type="ARBA" id="ARBA00023004"/>
    </source>
</evidence>
<keyword evidence="7 12" id="KW-0479">Metal-binding</keyword>
<organism evidence="14 15">
    <name type="scientific">Thiocapsa roseopersicina</name>
    <dbReference type="NCBI Taxonomy" id="1058"/>
    <lineage>
        <taxon>Bacteria</taxon>
        <taxon>Pseudomonadati</taxon>
        <taxon>Pseudomonadota</taxon>
        <taxon>Gammaproteobacteria</taxon>
        <taxon>Chromatiales</taxon>
        <taxon>Chromatiaceae</taxon>
        <taxon>Thiocapsa</taxon>
    </lineage>
</organism>
<evidence type="ECO:0000256" key="11">
    <source>
        <dbReference type="ARBA" id="ARBA00025912"/>
    </source>
</evidence>
<name>A0A1H2R0N6_THIRO</name>
<dbReference type="CDD" id="cd03499">
    <property type="entry name" value="SQR_TypeC_SdhC"/>
    <property type="match status" value="1"/>
</dbReference>
<feature type="transmembrane region" description="Helical" evidence="13">
    <location>
        <begin position="64"/>
        <end position="83"/>
    </location>
</feature>
<dbReference type="GO" id="GO:0009055">
    <property type="term" value="F:electron transfer activity"/>
    <property type="evidence" value="ECO:0007669"/>
    <property type="project" value="InterPro"/>
</dbReference>
<dbReference type="InterPro" id="IPR000701">
    <property type="entry name" value="SuccDH_FuR_B_TM-su"/>
</dbReference>
<feature type="transmembrane region" description="Helical" evidence="13">
    <location>
        <begin position="21"/>
        <end position="44"/>
    </location>
</feature>
<feature type="transmembrane region" description="Helical" evidence="13">
    <location>
        <begin position="104"/>
        <end position="123"/>
    </location>
</feature>
<evidence type="ECO:0000256" key="13">
    <source>
        <dbReference type="SAM" id="Phobius"/>
    </source>
</evidence>
<dbReference type="PROSITE" id="PS01000">
    <property type="entry name" value="SDH_CYT_1"/>
    <property type="match status" value="1"/>
</dbReference>
<dbReference type="Pfam" id="PF01127">
    <property type="entry name" value="Sdh_cyt"/>
    <property type="match status" value="1"/>
</dbReference>
<evidence type="ECO:0000256" key="8">
    <source>
        <dbReference type="ARBA" id="ARBA00022989"/>
    </source>
</evidence>
<keyword evidence="5 12" id="KW-0349">Heme</keyword>
<dbReference type="SUPFAM" id="SSF81343">
    <property type="entry name" value="Fumarate reductase respiratory complex transmembrane subunits"/>
    <property type="match status" value="1"/>
</dbReference>
<evidence type="ECO:0000256" key="3">
    <source>
        <dbReference type="ARBA" id="ARBA00007244"/>
    </source>
</evidence>
<comment type="similarity">
    <text evidence="3">Belongs to the cytochrome b560 family.</text>
</comment>
<dbReference type="GO" id="GO:0046872">
    <property type="term" value="F:metal ion binding"/>
    <property type="evidence" value="ECO:0007669"/>
    <property type="project" value="UniProtKB-KW"/>
</dbReference>
<comment type="subunit">
    <text evidence="11">Part of an enzyme complex containing four subunits: a flavoprotein, an iron-sulfur protein, plus two membrane-anchoring proteins, SdhC and SdhD. The complex can form homotrimers.</text>
</comment>
<sequence length="124" mass="13364">MQTTRPVFLDLWRIKLPIPGVVSILHRISGILMVLAIPLAAILFHQALSGPAGFEQVAGILDVWPVKLILLVLAWSLLHHLFAGIRYLLLDLGLGLDRPAARQSAWTALIAAIVVLLIGGGLAL</sequence>
<comment type="subcellular location">
    <subcellularLocation>
        <location evidence="2">Membrane</location>
        <topology evidence="2">Multi-pass membrane protein</topology>
    </subcellularLocation>
</comment>
<evidence type="ECO:0000256" key="12">
    <source>
        <dbReference type="PIRSR" id="PIRSR000178-1"/>
    </source>
</evidence>
<proteinExistence type="inferred from homology"/>
<evidence type="ECO:0000256" key="10">
    <source>
        <dbReference type="ARBA" id="ARBA00023136"/>
    </source>
</evidence>
<dbReference type="PANTHER" id="PTHR10978:SF5">
    <property type="entry name" value="SUCCINATE DEHYDROGENASE CYTOCHROME B560 SUBUNIT, MITOCHONDRIAL"/>
    <property type="match status" value="1"/>
</dbReference>
<accession>A0A1H2R0N6</accession>
<keyword evidence="15" id="KW-1185">Reference proteome</keyword>
<dbReference type="InterPro" id="IPR014314">
    <property type="entry name" value="Succ_DH_cytb556"/>
</dbReference>
<dbReference type="AlphaFoldDB" id="A0A1H2R0N6"/>
<dbReference type="RefSeq" id="WP_093027690.1">
    <property type="nucleotide sequence ID" value="NZ_FNNZ01000001.1"/>
</dbReference>
<dbReference type="PIRSF" id="PIRSF000178">
    <property type="entry name" value="SDH_cyt_b560"/>
    <property type="match status" value="1"/>
</dbReference>
<dbReference type="STRING" id="1058.SAMN05421783_101478"/>
<dbReference type="OrthoDB" id="9799441at2"/>
<reference evidence="15" key="1">
    <citation type="submission" date="2016-10" db="EMBL/GenBank/DDBJ databases">
        <authorList>
            <person name="Varghese N."/>
            <person name="Submissions S."/>
        </authorList>
    </citation>
    <scope>NUCLEOTIDE SEQUENCE [LARGE SCALE GENOMIC DNA]</scope>
    <source>
        <strain evidence="15">DSM 217</strain>
    </source>
</reference>
<protein>
    <recommendedName>
        <fullName evidence="4">Succinate dehydrogenase cytochrome b556 subunit</fullName>
    </recommendedName>
</protein>
<dbReference type="Proteomes" id="UP000198816">
    <property type="component" value="Unassembled WGS sequence"/>
</dbReference>
<dbReference type="GO" id="GO:0006099">
    <property type="term" value="P:tricarboxylic acid cycle"/>
    <property type="evidence" value="ECO:0007669"/>
    <property type="project" value="InterPro"/>
</dbReference>
<dbReference type="InterPro" id="IPR034804">
    <property type="entry name" value="SQR/QFR_C/D"/>
</dbReference>
<dbReference type="NCBIfam" id="TIGR02970">
    <property type="entry name" value="succ_dehyd_cytB"/>
    <property type="match status" value="1"/>
</dbReference>
<evidence type="ECO:0000313" key="14">
    <source>
        <dbReference type="EMBL" id="SDW12434.1"/>
    </source>
</evidence>
<dbReference type="Gene3D" id="1.20.1300.10">
    <property type="entry name" value="Fumarate reductase/succinate dehydrogenase, transmembrane subunit"/>
    <property type="match status" value="1"/>
</dbReference>
<keyword evidence="6 13" id="KW-0812">Transmembrane</keyword>
<dbReference type="EMBL" id="FNNZ01000001">
    <property type="protein sequence ID" value="SDW12434.1"/>
    <property type="molecule type" value="Genomic_DNA"/>
</dbReference>
<keyword evidence="8 13" id="KW-1133">Transmembrane helix</keyword>
<dbReference type="GO" id="GO:0005886">
    <property type="term" value="C:plasma membrane"/>
    <property type="evidence" value="ECO:0007669"/>
    <property type="project" value="TreeGrafter"/>
</dbReference>
<comment type="cofactor">
    <cofactor evidence="12">
        <name>heme</name>
        <dbReference type="ChEBI" id="CHEBI:30413"/>
    </cofactor>
    <text evidence="12">The heme is bound between the two transmembrane subunits.</text>
</comment>
<evidence type="ECO:0000256" key="4">
    <source>
        <dbReference type="ARBA" id="ARBA00020076"/>
    </source>
</evidence>
<dbReference type="InterPro" id="IPR018495">
    <property type="entry name" value="Succ_DH_cyt_bsu_CS"/>
</dbReference>
<evidence type="ECO:0000256" key="5">
    <source>
        <dbReference type="ARBA" id="ARBA00022617"/>
    </source>
</evidence>